<dbReference type="Proteomes" id="UP000018948">
    <property type="component" value="Unassembled WGS sequence"/>
</dbReference>
<name>W3A555_PHYNI</name>
<reference evidence="1 2" key="1">
    <citation type="submission" date="2013-11" db="EMBL/GenBank/DDBJ databases">
        <title>The Genome Sequence of Phytophthora parasitica P10297.</title>
        <authorList>
            <consortium name="The Broad Institute Genomics Platform"/>
            <person name="Russ C."/>
            <person name="Tyler B."/>
            <person name="Panabieres F."/>
            <person name="Shan W."/>
            <person name="Tripathy S."/>
            <person name="Grunwald N."/>
            <person name="Machado M."/>
            <person name="Johnson C.S."/>
            <person name="Walker B."/>
            <person name="Young S.K."/>
            <person name="Zeng Q."/>
            <person name="Gargeya S."/>
            <person name="Fitzgerald M."/>
            <person name="Haas B."/>
            <person name="Abouelleil A."/>
            <person name="Allen A.W."/>
            <person name="Alvarado L."/>
            <person name="Arachchi H.M."/>
            <person name="Berlin A.M."/>
            <person name="Chapman S.B."/>
            <person name="Gainer-Dewar J."/>
            <person name="Goldberg J."/>
            <person name="Griggs A."/>
            <person name="Gujja S."/>
            <person name="Hansen M."/>
            <person name="Howarth C."/>
            <person name="Imamovic A."/>
            <person name="Ireland A."/>
            <person name="Larimer J."/>
            <person name="McCowan C."/>
            <person name="Murphy C."/>
            <person name="Pearson M."/>
            <person name="Poon T.W."/>
            <person name="Priest M."/>
            <person name="Roberts A."/>
            <person name="Saif S."/>
            <person name="Shea T."/>
            <person name="Sisk P."/>
            <person name="Sykes S."/>
            <person name="Wortman J."/>
            <person name="Nusbaum C."/>
            <person name="Birren B."/>
        </authorList>
    </citation>
    <scope>NUCLEOTIDE SEQUENCE [LARGE SCALE GENOMIC DNA]</scope>
    <source>
        <strain evidence="1 2">P10297</strain>
    </source>
</reference>
<proteinExistence type="predicted"/>
<sequence>MRYPPLVSLPTLKISASVRLQPIVGVLQQKNFTNS</sequence>
<protein>
    <submittedName>
        <fullName evidence="1">Uncharacterized protein</fullName>
    </submittedName>
</protein>
<evidence type="ECO:0000313" key="1">
    <source>
        <dbReference type="EMBL" id="ETP54316.1"/>
    </source>
</evidence>
<evidence type="ECO:0000313" key="2">
    <source>
        <dbReference type="Proteomes" id="UP000018948"/>
    </source>
</evidence>
<dbReference type="AlphaFoldDB" id="W3A555"/>
<comment type="caution">
    <text evidence="1">The sequence shown here is derived from an EMBL/GenBank/DDBJ whole genome shotgun (WGS) entry which is preliminary data.</text>
</comment>
<gene>
    <name evidence="1" type="ORF">F442_00896</name>
</gene>
<organism evidence="1 2">
    <name type="scientific">Phytophthora nicotianae P10297</name>
    <dbReference type="NCBI Taxonomy" id="1317064"/>
    <lineage>
        <taxon>Eukaryota</taxon>
        <taxon>Sar</taxon>
        <taxon>Stramenopiles</taxon>
        <taxon>Oomycota</taxon>
        <taxon>Peronosporomycetes</taxon>
        <taxon>Peronosporales</taxon>
        <taxon>Peronosporaceae</taxon>
        <taxon>Phytophthora</taxon>
    </lineage>
</organism>
<dbReference type="EMBL" id="ANIY01000176">
    <property type="protein sequence ID" value="ETP54316.1"/>
    <property type="molecule type" value="Genomic_DNA"/>
</dbReference>
<accession>W3A555</accession>